<evidence type="ECO:0000256" key="13">
    <source>
        <dbReference type="ARBA" id="ARBA00023014"/>
    </source>
</evidence>
<comment type="subcellular location">
    <subcellularLocation>
        <location evidence="3">Cytoplasm</location>
    </subcellularLocation>
</comment>
<dbReference type="InterPro" id="IPR017205">
    <property type="entry name" value="Sig_transdc_His_kinase_ChrS"/>
</dbReference>
<evidence type="ECO:0000256" key="12">
    <source>
        <dbReference type="ARBA" id="ARBA00023012"/>
    </source>
</evidence>
<keyword evidence="20" id="KW-1185">Reference proteome</keyword>
<dbReference type="Gene3D" id="3.30.565.10">
    <property type="entry name" value="Histidine kinase-like ATPase, C-terminal domain"/>
    <property type="match status" value="1"/>
</dbReference>
<keyword evidence="6" id="KW-0004">4Fe-4S</keyword>
<accession>A0A4R4PBI8</accession>
<dbReference type="PROSITE" id="PS50109">
    <property type="entry name" value="HIS_KIN"/>
    <property type="match status" value="1"/>
</dbReference>
<dbReference type="PANTHER" id="PTHR24421">
    <property type="entry name" value="NITRATE/NITRITE SENSOR PROTEIN NARX-RELATED"/>
    <property type="match status" value="1"/>
</dbReference>
<dbReference type="Pfam" id="PF02518">
    <property type="entry name" value="HATPase_c"/>
    <property type="match status" value="1"/>
</dbReference>
<evidence type="ECO:0000256" key="17">
    <source>
        <dbReference type="SAM" id="Phobius"/>
    </source>
</evidence>
<keyword evidence="10 19" id="KW-0418">Kinase</keyword>
<evidence type="ECO:0000313" key="20">
    <source>
        <dbReference type="Proteomes" id="UP000295075"/>
    </source>
</evidence>
<name>A0A4R4PBI8_9ACTN</name>
<evidence type="ECO:0000256" key="7">
    <source>
        <dbReference type="ARBA" id="ARBA00022490"/>
    </source>
</evidence>
<comment type="catalytic activity">
    <reaction evidence="1">
        <text>ATP + protein L-histidine = ADP + protein N-phospho-L-histidine.</text>
        <dbReference type="EC" id="2.7.13.3"/>
    </reaction>
</comment>
<dbReference type="SUPFAM" id="SSF55874">
    <property type="entry name" value="ATPase domain of HSP90 chaperone/DNA topoisomerase II/histidine kinase"/>
    <property type="match status" value="1"/>
</dbReference>
<dbReference type="GO" id="GO:0051539">
    <property type="term" value="F:4 iron, 4 sulfur cluster binding"/>
    <property type="evidence" value="ECO:0007669"/>
    <property type="project" value="UniProtKB-KW"/>
</dbReference>
<dbReference type="AlphaFoldDB" id="A0A4R4PBI8"/>
<feature type="transmembrane region" description="Helical" evidence="17">
    <location>
        <begin position="139"/>
        <end position="160"/>
    </location>
</feature>
<comment type="function">
    <text evidence="14">Member of the two-component regulatory system NreB/NreC involved in the control of dissimilatory nitrate/nitrite reduction in response to oxygen. NreB functions as a direct oxygen sensor histidine kinase which is autophosphorylated, in the absence of oxygen, probably at the conserved histidine residue, and transfers its phosphate group probably to a conserved aspartate residue of NreC. NreB/NreC activates the expression of the nitrate (narGHJI) and nitrite (nir) reductase operons, as well as the putative nitrate transporter gene narT.</text>
</comment>
<evidence type="ECO:0000256" key="8">
    <source>
        <dbReference type="ARBA" id="ARBA00022679"/>
    </source>
</evidence>
<dbReference type="GO" id="GO:0000155">
    <property type="term" value="F:phosphorelay sensor kinase activity"/>
    <property type="evidence" value="ECO:0007669"/>
    <property type="project" value="InterPro"/>
</dbReference>
<evidence type="ECO:0000256" key="14">
    <source>
        <dbReference type="ARBA" id="ARBA00024827"/>
    </source>
</evidence>
<evidence type="ECO:0000259" key="18">
    <source>
        <dbReference type="PROSITE" id="PS50109"/>
    </source>
</evidence>
<dbReference type="GO" id="GO:0046983">
    <property type="term" value="F:protein dimerization activity"/>
    <property type="evidence" value="ECO:0007669"/>
    <property type="project" value="InterPro"/>
</dbReference>
<organism evidence="19 20">
    <name type="scientific">Kribbella albertanoniae</name>
    <dbReference type="NCBI Taxonomy" id="1266829"/>
    <lineage>
        <taxon>Bacteria</taxon>
        <taxon>Bacillati</taxon>
        <taxon>Actinomycetota</taxon>
        <taxon>Actinomycetes</taxon>
        <taxon>Propionibacteriales</taxon>
        <taxon>Kribbellaceae</taxon>
        <taxon>Kribbella</taxon>
    </lineage>
</organism>
<feature type="transmembrane region" description="Helical" evidence="17">
    <location>
        <begin position="102"/>
        <end position="127"/>
    </location>
</feature>
<evidence type="ECO:0000256" key="10">
    <source>
        <dbReference type="ARBA" id="ARBA00022777"/>
    </source>
</evidence>
<evidence type="ECO:0000256" key="6">
    <source>
        <dbReference type="ARBA" id="ARBA00022485"/>
    </source>
</evidence>
<comment type="cofactor">
    <cofactor evidence="2">
        <name>[4Fe-4S] cluster</name>
        <dbReference type="ChEBI" id="CHEBI:49883"/>
    </cofactor>
</comment>
<evidence type="ECO:0000256" key="9">
    <source>
        <dbReference type="ARBA" id="ARBA00022723"/>
    </source>
</evidence>
<dbReference type="GO" id="GO:0016020">
    <property type="term" value="C:membrane"/>
    <property type="evidence" value="ECO:0007669"/>
    <property type="project" value="InterPro"/>
</dbReference>
<dbReference type="OrthoDB" id="144293at2"/>
<feature type="domain" description="Histidine kinase" evidence="18">
    <location>
        <begin position="222"/>
        <end position="416"/>
    </location>
</feature>
<dbReference type="PRINTS" id="PR00344">
    <property type="entry name" value="BCTRLSENSOR"/>
</dbReference>
<sequence length="416" mass="44826">MAGPSPGPLTAGRFGTGGYTRRHPAKEPPAEGATVSRIAVSRLELAVHAAFFLLVIGSFSRLLSLDSWLCVWIVSLSVLLSAGYAVTVWAGDRLGRWQLPLIVAVTLMWVLLITTVPATYAAVYSWLVIPLACLLLRSLPVPVALVAIGIMTGLFGLSLFQRSAGFDLFLPPAAALWATVALYARQQRDSVVRQQLIDELERTRAELAHQQHEAGMLAERARLAREIHDTVTQELAGSRMLLQAADREWDSEPARARERVRGVTEMLGQNVVQARRLIADLTPAELEDGGLEVALAELCRRERAYGPEVVLTTTGEPRLLSSSVESALLRTAQGALANVRDHAQADRVEVVLDWTGETVSLQIVDNGNGVDDRASAADRGFGLPSLRERLRGLGGTVTLDSTPGRGTALTASVPIG</sequence>
<dbReference type="EMBL" id="SMKA01000265">
    <property type="protein sequence ID" value="TDC17732.1"/>
    <property type="molecule type" value="Genomic_DNA"/>
</dbReference>
<keyword evidence="8" id="KW-0808">Transferase</keyword>
<feature type="transmembrane region" description="Helical" evidence="17">
    <location>
        <begin position="70"/>
        <end position="90"/>
    </location>
</feature>
<keyword evidence="17" id="KW-0472">Membrane</keyword>
<dbReference type="InterPro" id="IPR036890">
    <property type="entry name" value="HATPase_C_sf"/>
</dbReference>
<dbReference type="Pfam" id="PF07730">
    <property type="entry name" value="HisKA_3"/>
    <property type="match status" value="1"/>
</dbReference>
<dbReference type="InterPro" id="IPR011712">
    <property type="entry name" value="Sig_transdc_His_kin_sub3_dim/P"/>
</dbReference>
<keyword evidence="9" id="KW-0479">Metal-binding</keyword>
<evidence type="ECO:0000256" key="2">
    <source>
        <dbReference type="ARBA" id="ARBA00001966"/>
    </source>
</evidence>
<dbReference type="EC" id="2.7.13.3" evidence="4"/>
<dbReference type="Proteomes" id="UP000295075">
    <property type="component" value="Unassembled WGS sequence"/>
</dbReference>
<protein>
    <recommendedName>
        <fullName evidence="5">Oxygen sensor histidine kinase NreB</fullName>
        <ecNumber evidence="4">2.7.13.3</ecNumber>
    </recommendedName>
    <alternativeName>
        <fullName evidence="15">Nitrogen regulation protein B</fullName>
    </alternativeName>
</protein>
<gene>
    <name evidence="19" type="ORF">E1261_36520</name>
</gene>
<dbReference type="InterPro" id="IPR003594">
    <property type="entry name" value="HATPase_dom"/>
</dbReference>
<keyword evidence="7" id="KW-0963">Cytoplasm</keyword>
<dbReference type="PIRSF" id="PIRSF037434">
    <property type="entry name" value="STHK_ChrS"/>
    <property type="match status" value="1"/>
</dbReference>
<evidence type="ECO:0000256" key="3">
    <source>
        <dbReference type="ARBA" id="ARBA00004496"/>
    </source>
</evidence>
<keyword evidence="17" id="KW-0812">Transmembrane</keyword>
<dbReference type="GO" id="GO:0046872">
    <property type="term" value="F:metal ion binding"/>
    <property type="evidence" value="ECO:0007669"/>
    <property type="project" value="UniProtKB-KW"/>
</dbReference>
<dbReference type="InterPro" id="IPR005467">
    <property type="entry name" value="His_kinase_dom"/>
</dbReference>
<dbReference type="InterPro" id="IPR004358">
    <property type="entry name" value="Sig_transdc_His_kin-like_C"/>
</dbReference>
<feature type="transmembrane region" description="Helical" evidence="17">
    <location>
        <begin position="45"/>
        <end position="63"/>
    </location>
</feature>
<evidence type="ECO:0000256" key="15">
    <source>
        <dbReference type="ARBA" id="ARBA00030800"/>
    </source>
</evidence>
<dbReference type="GO" id="GO:0005737">
    <property type="term" value="C:cytoplasm"/>
    <property type="evidence" value="ECO:0007669"/>
    <property type="project" value="UniProtKB-SubCell"/>
</dbReference>
<dbReference type="InterPro" id="IPR050482">
    <property type="entry name" value="Sensor_HK_TwoCompSys"/>
</dbReference>
<reference evidence="19 20" key="1">
    <citation type="submission" date="2019-03" db="EMBL/GenBank/DDBJ databases">
        <title>Draft genome sequences of novel Actinobacteria.</title>
        <authorList>
            <person name="Sahin N."/>
            <person name="Ay H."/>
            <person name="Saygin H."/>
        </authorList>
    </citation>
    <scope>NUCLEOTIDE SEQUENCE [LARGE SCALE GENOMIC DNA]</scope>
    <source>
        <strain evidence="19 20">JCM 30547</strain>
    </source>
</reference>
<keyword evidence="11" id="KW-0408">Iron</keyword>
<feature type="region of interest" description="Disordered" evidence="16">
    <location>
        <begin position="1"/>
        <end position="30"/>
    </location>
</feature>
<evidence type="ECO:0000256" key="5">
    <source>
        <dbReference type="ARBA" id="ARBA00017322"/>
    </source>
</evidence>
<dbReference type="Gene3D" id="1.20.5.1930">
    <property type="match status" value="1"/>
</dbReference>
<evidence type="ECO:0000256" key="16">
    <source>
        <dbReference type="SAM" id="MobiDB-lite"/>
    </source>
</evidence>
<dbReference type="PANTHER" id="PTHR24421:SF62">
    <property type="entry name" value="SENSORY TRANSDUCTION HISTIDINE KINASE"/>
    <property type="match status" value="1"/>
</dbReference>
<comment type="caution">
    <text evidence="19">The sequence shown here is derived from an EMBL/GenBank/DDBJ whole genome shotgun (WGS) entry which is preliminary data.</text>
</comment>
<keyword evidence="13" id="KW-0411">Iron-sulfur</keyword>
<dbReference type="CDD" id="cd16917">
    <property type="entry name" value="HATPase_UhpB-NarQ-NarX-like"/>
    <property type="match status" value="1"/>
</dbReference>
<evidence type="ECO:0000256" key="1">
    <source>
        <dbReference type="ARBA" id="ARBA00000085"/>
    </source>
</evidence>
<keyword evidence="12" id="KW-0902">Two-component regulatory system</keyword>
<evidence type="ECO:0000256" key="11">
    <source>
        <dbReference type="ARBA" id="ARBA00023004"/>
    </source>
</evidence>
<evidence type="ECO:0000256" key="4">
    <source>
        <dbReference type="ARBA" id="ARBA00012438"/>
    </source>
</evidence>
<keyword evidence="17" id="KW-1133">Transmembrane helix</keyword>
<evidence type="ECO:0000313" key="19">
    <source>
        <dbReference type="EMBL" id="TDC17732.1"/>
    </source>
</evidence>
<proteinExistence type="predicted"/>